<dbReference type="GeneID" id="13286748"/>
<evidence type="ECO:0000313" key="2">
    <source>
        <dbReference type="Proteomes" id="UP000002668"/>
    </source>
</evidence>
<dbReference type="Proteomes" id="UP000002668">
    <property type="component" value="Genome"/>
</dbReference>
<dbReference type="InParanoid" id="E5A458"/>
<organism evidence="2">
    <name type="scientific">Leptosphaeria maculans (strain JN3 / isolate v23.1.3 / race Av1-4-5-6-7-8)</name>
    <name type="common">Blackleg fungus</name>
    <name type="synonym">Phoma lingam</name>
    <dbReference type="NCBI Taxonomy" id="985895"/>
    <lineage>
        <taxon>Eukaryota</taxon>
        <taxon>Fungi</taxon>
        <taxon>Dikarya</taxon>
        <taxon>Ascomycota</taxon>
        <taxon>Pezizomycotina</taxon>
        <taxon>Dothideomycetes</taxon>
        <taxon>Pleosporomycetidae</taxon>
        <taxon>Pleosporales</taxon>
        <taxon>Pleosporineae</taxon>
        <taxon>Leptosphaeriaceae</taxon>
        <taxon>Plenodomus</taxon>
        <taxon>Plenodomus lingam/Leptosphaeria maculans species complex</taxon>
    </lineage>
</organism>
<evidence type="ECO:0000313" key="1">
    <source>
        <dbReference type="EMBL" id="CBX98403.1"/>
    </source>
</evidence>
<name>E5A458_LEPMJ</name>
<proteinExistence type="predicted"/>
<keyword evidence="2" id="KW-1185">Reference proteome</keyword>
<dbReference type="VEuPathDB" id="FungiDB:LEMA_P098120.1"/>
<dbReference type="RefSeq" id="XP_003841882.1">
    <property type="nucleotide sequence ID" value="XM_003841834.1"/>
</dbReference>
<dbReference type="HOGENOM" id="CLU_1731801_0_0_1"/>
<accession>E5A458</accession>
<protein>
    <submittedName>
        <fullName evidence="1">Predicted protein</fullName>
    </submittedName>
</protein>
<sequence length="151" mass="16604">MVYFDLTSTTIINLSAEYGTQLPARISSQDSLWPTRAQSGHQNEPSDAINIQQLTPSLPAPMNCVRASQSRSCRHPTLGIGGVRDTCHLGRGISPSEKTRQRRLSTGRSAAATAAQKYELRPVHRRLGIDVRQGCDEMVTWSPIPSSRSVF</sequence>
<dbReference type="AlphaFoldDB" id="E5A458"/>
<reference evidence="2" key="1">
    <citation type="journal article" date="2011" name="Nat. Commun.">
        <title>Effector diversification within compartments of the Leptosphaeria maculans genome affected by Repeat-Induced Point mutations.</title>
        <authorList>
            <person name="Rouxel T."/>
            <person name="Grandaubert J."/>
            <person name="Hane J.K."/>
            <person name="Hoede C."/>
            <person name="van de Wouw A.P."/>
            <person name="Couloux A."/>
            <person name="Dominguez V."/>
            <person name="Anthouard V."/>
            <person name="Bally P."/>
            <person name="Bourras S."/>
            <person name="Cozijnsen A.J."/>
            <person name="Ciuffetti L.M."/>
            <person name="Degrave A."/>
            <person name="Dilmaghani A."/>
            <person name="Duret L."/>
            <person name="Fudal I."/>
            <person name="Goodwin S.B."/>
            <person name="Gout L."/>
            <person name="Glaser N."/>
            <person name="Linglin J."/>
            <person name="Kema G.H.J."/>
            <person name="Lapalu N."/>
            <person name="Lawrence C.B."/>
            <person name="May K."/>
            <person name="Meyer M."/>
            <person name="Ollivier B."/>
            <person name="Poulain J."/>
            <person name="Schoch C.L."/>
            <person name="Simon A."/>
            <person name="Spatafora J.W."/>
            <person name="Stachowiak A."/>
            <person name="Turgeon B.G."/>
            <person name="Tyler B.M."/>
            <person name="Vincent D."/>
            <person name="Weissenbach J."/>
            <person name="Amselem J."/>
            <person name="Quesneville H."/>
            <person name="Oliver R.P."/>
            <person name="Wincker P."/>
            <person name="Balesdent M.-H."/>
            <person name="Howlett B.J."/>
        </authorList>
    </citation>
    <scope>NUCLEOTIDE SEQUENCE [LARGE SCALE GENOMIC DNA]</scope>
    <source>
        <strain evidence="2">JN3 / isolate v23.1.3 / race Av1-4-5-6-7-8</strain>
    </source>
</reference>
<dbReference type="EMBL" id="FP929133">
    <property type="protein sequence ID" value="CBX98403.1"/>
    <property type="molecule type" value="Genomic_DNA"/>
</dbReference>
<gene>
    <name evidence="1" type="ORF">LEMA_P098120.1</name>
</gene>